<dbReference type="RefSeq" id="WP_091179360.1">
    <property type="nucleotide sequence ID" value="NZ_FOFA01000003.1"/>
</dbReference>
<dbReference type="GO" id="GO:0050043">
    <property type="term" value="F:lactate racemase activity"/>
    <property type="evidence" value="ECO:0007669"/>
    <property type="project" value="InterPro"/>
</dbReference>
<evidence type="ECO:0000259" key="2">
    <source>
        <dbReference type="Pfam" id="PF09861"/>
    </source>
</evidence>
<reference evidence="4" key="1">
    <citation type="submission" date="2016-10" db="EMBL/GenBank/DDBJ databases">
        <authorList>
            <person name="Varghese N."/>
            <person name="Submissions S."/>
        </authorList>
    </citation>
    <scope>NUCLEOTIDE SEQUENCE [LARGE SCALE GENOMIC DNA]</scope>
    <source>
        <strain evidence="4">CGMCC 4.6856</strain>
    </source>
</reference>
<organism evidence="3 4">
    <name type="scientific">Microlunatus flavus</name>
    <dbReference type="NCBI Taxonomy" id="1036181"/>
    <lineage>
        <taxon>Bacteria</taxon>
        <taxon>Bacillati</taxon>
        <taxon>Actinomycetota</taxon>
        <taxon>Actinomycetes</taxon>
        <taxon>Propionibacteriales</taxon>
        <taxon>Propionibacteriaceae</taxon>
        <taxon>Microlunatus</taxon>
    </lineage>
</organism>
<accession>A0A1H9G2N7</accession>
<sequence>MTATTTTSSRADAYGTEPGDPSRARRIGGAGRRLSPEEVTAFVAASFARLDVDGRRVCLVVPDGTRTCPLPLLLRAAHEALAGRAAAVTVVIALGTHHGMSEEQLGRHLGYEPGHAGDAYPGWTVLNHESWDPATFTTLGTIGAERLTELTGGLMTDTSVTVRINRHVAEADVAVVVGPVFPHEVVGFSGGNKYFFPGVSGQELIDLSHWVGALITSAEMIGTGGTTPVRALINEAATMIDAQRLALCLVVASGTDTLHAAAFGAPEDAWAACAEVSAQTHVTYLDAPVRRVLSIMPTKYEDIWTAAKGFYKLEPVVADGGEVIIYAPHITEVSVMHPHITEIGYHNRDYFLGQWERFRDQPWGDLAHSTHLRGQGTWSPEDGERNRVTVTLATGIPRAVVEAVNLRYLDPASVDVAAYEADPDTFVEPHAGEVLYRLRAGGAQGRGAAGAGGGDAEPDGREPSASGLDG</sequence>
<dbReference type="Pfam" id="PF09861">
    <property type="entry name" value="Lar_N"/>
    <property type="match status" value="1"/>
</dbReference>
<feature type="compositionally biased region" description="Gly residues" evidence="1">
    <location>
        <begin position="444"/>
        <end position="455"/>
    </location>
</feature>
<dbReference type="PANTHER" id="PTHR33171:SF17">
    <property type="entry name" value="LARA-LIKE N-TERMINAL DOMAIN-CONTAINING PROTEIN"/>
    <property type="match status" value="1"/>
</dbReference>
<dbReference type="Gene3D" id="3.40.50.11440">
    <property type="match status" value="1"/>
</dbReference>
<evidence type="ECO:0000313" key="3">
    <source>
        <dbReference type="EMBL" id="SEQ44319.1"/>
    </source>
</evidence>
<evidence type="ECO:0000313" key="4">
    <source>
        <dbReference type="Proteomes" id="UP000198504"/>
    </source>
</evidence>
<gene>
    <name evidence="3" type="ORF">SAMN05421756_103474</name>
</gene>
<proteinExistence type="predicted"/>
<dbReference type="Proteomes" id="UP000198504">
    <property type="component" value="Unassembled WGS sequence"/>
</dbReference>
<feature type="region of interest" description="Disordered" evidence="1">
    <location>
        <begin position="1"/>
        <end position="32"/>
    </location>
</feature>
<dbReference type="STRING" id="1036181.SAMN05421756_103474"/>
<dbReference type="InterPro" id="IPR048068">
    <property type="entry name" value="LarA-like"/>
</dbReference>
<dbReference type="EMBL" id="FOFA01000003">
    <property type="protein sequence ID" value="SEQ44319.1"/>
    <property type="molecule type" value="Genomic_DNA"/>
</dbReference>
<keyword evidence="4" id="KW-1185">Reference proteome</keyword>
<dbReference type="AlphaFoldDB" id="A0A1H9G2N7"/>
<feature type="region of interest" description="Disordered" evidence="1">
    <location>
        <begin position="444"/>
        <end position="470"/>
    </location>
</feature>
<name>A0A1H9G2N7_9ACTN</name>
<evidence type="ECO:0000256" key="1">
    <source>
        <dbReference type="SAM" id="MobiDB-lite"/>
    </source>
</evidence>
<feature type="domain" description="LarA-like N-terminal" evidence="2">
    <location>
        <begin position="50"/>
        <end position="213"/>
    </location>
</feature>
<dbReference type="Gene3D" id="3.90.226.30">
    <property type="match status" value="1"/>
</dbReference>
<dbReference type="InterPro" id="IPR018657">
    <property type="entry name" value="LarA-like_N"/>
</dbReference>
<protein>
    <submittedName>
        <fullName evidence="3">Nickel-dependent lactate racemase</fullName>
    </submittedName>
</protein>
<dbReference type="InterPro" id="IPR043166">
    <property type="entry name" value="LarA-like_C"/>
</dbReference>
<dbReference type="PANTHER" id="PTHR33171">
    <property type="entry name" value="LAR_N DOMAIN-CONTAINING PROTEIN"/>
    <property type="match status" value="1"/>
</dbReference>
<dbReference type="OrthoDB" id="9770545at2"/>